<sequence length="36" mass="4184">MGDPQDQIIEEQEELRNTIMSEWIPQRILIVNGLSS</sequence>
<dbReference type="Proteomes" id="UP001153719">
    <property type="component" value="Chromosome"/>
</dbReference>
<dbReference type="EMBL" id="LR882967">
    <property type="protein sequence ID" value="CAD5954107.1"/>
    <property type="molecule type" value="Genomic_DNA"/>
</dbReference>
<proteinExistence type="predicted"/>
<name>A0A9W4G7N2_9CYAN</name>
<dbReference type="AlphaFoldDB" id="A0A9W4G7N2"/>
<gene>
    <name evidence="1" type="ORF">NO713_02766</name>
</gene>
<keyword evidence="2" id="KW-1185">Reference proteome</keyword>
<protein>
    <submittedName>
        <fullName evidence="1">Uncharacterized protein</fullName>
    </submittedName>
</protein>
<organism evidence="1 2">
    <name type="scientific">Planktothrix pseudagardhii</name>
    <dbReference type="NCBI Taxonomy" id="132604"/>
    <lineage>
        <taxon>Bacteria</taxon>
        <taxon>Bacillati</taxon>
        <taxon>Cyanobacteriota</taxon>
        <taxon>Cyanophyceae</taxon>
        <taxon>Oscillatoriophycideae</taxon>
        <taxon>Oscillatoriales</taxon>
        <taxon>Microcoleaceae</taxon>
        <taxon>Planktothrix</taxon>
    </lineage>
</organism>
<evidence type="ECO:0000313" key="1">
    <source>
        <dbReference type="EMBL" id="CAD5954107.1"/>
    </source>
</evidence>
<accession>A0A9W4G7N2</accession>
<reference evidence="1" key="1">
    <citation type="submission" date="2020-09" db="EMBL/GenBank/DDBJ databases">
        <authorList>
            <person name="Blom J."/>
        </authorList>
    </citation>
    <scope>NUCLEOTIDE SEQUENCE</scope>
    <source>
        <strain evidence="1">No.713</strain>
    </source>
</reference>
<evidence type="ECO:0000313" key="2">
    <source>
        <dbReference type="Proteomes" id="UP001153719"/>
    </source>
</evidence>
<dbReference type="KEGG" id="ppsu:NO713_02766"/>